<dbReference type="SUPFAM" id="SSF55811">
    <property type="entry name" value="Nudix"/>
    <property type="match status" value="1"/>
</dbReference>
<dbReference type="Proteomes" id="UP000002640">
    <property type="component" value="Unassembled WGS sequence"/>
</dbReference>
<dbReference type="GO" id="GO:0005737">
    <property type="term" value="C:cytoplasm"/>
    <property type="evidence" value="ECO:0007669"/>
    <property type="project" value="TreeGrafter"/>
</dbReference>
<gene>
    <name evidence="3" type="ORF">PHYSODRAFT_488796</name>
</gene>
<dbReference type="RefSeq" id="XP_009524980.1">
    <property type="nucleotide sequence ID" value="XM_009526685.1"/>
</dbReference>
<evidence type="ECO:0000256" key="1">
    <source>
        <dbReference type="ARBA" id="ARBA00022723"/>
    </source>
</evidence>
<dbReference type="KEGG" id="psoj:PHYSODRAFT_488796"/>
<dbReference type="AlphaFoldDB" id="G4Z469"/>
<dbReference type="EMBL" id="JH159153">
    <property type="protein sequence ID" value="EGZ22263.1"/>
    <property type="molecule type" value="Genomic_DNA"/>
</dbReference>
<evidence type="ECO:0000313" key="4">
    <source>
        <dbReference type="Proteomes" id="UP000002640"/>
    </source>
</evidence>
<dbReference type="InterPro" id="IPR015797">
    <property type="entry name" value="NUDIX_hydrolase-like_dom_sf"/>
</dbReference>
<dbReference type="PANTHER" id="PTHR12629:SF0">
    <property type="entry name" value="DIPHOSPHOINOSITOL-POLYPHOSPHATE DIPHOSPHATASE"/>
    <property type="match status" value="1"/>
</dbReference>
<reference evidence="3 4" key="1">
    <citation type="journal article" date="2006" name="Science">
        <title>Phytophthora genome sequences uncover evolutionary origins and mechanisms of pathogenesis.</title>
        <authorList>
            <person name="Tyler B.M."/>
            <person name="Tripathy S."/>
            <person name="Zhang X."/>
            <person name="Dehal P."/>
            <person name="Jiang R.H."/>
            <person name="Aerts A."/>
            <person name="Arredondo F.D."/>
            <person name="Baxter L."/>
            <person name="Bensasson D."/>
            <person name="Beynon J.L."/>
            <person name="Chapman J."/>
            <person name="Damasceno C.M."/>
            <person name="Dorrance A.E."/>
            <person name="Dou D."/>
            <person name="Dickerman A.W."/>
            <person name="Dubchak I.L."/>
            <person name="Garbelotto M."/>
            <person name="Gijzen M."/>
            <person name="Gordon S.G."/>
            <person name="Govers F."/>
            <person name="Grunwald N.J."/>
            <person name="Huang W."/>
            <person name="Ivors K.L."/>
            <person name="Jones R.W."/>
            <person name="Kamoun S."/>
            <person name="Krampis K."/>
            <person name="Lamour K.H."/>
            <person name="Lee M.K."/>
            <person name="McDonald W.H."/>
            <person name="Medina M."/>
            <person name="Meijer H.J."/>
            <person name="Nordberg E.K."/>
            <person name="Maclean D.J."/>
            <person name="Ospina-Giraldo M.D."/>
            <person name="Morris P.F."/>
            <person name="Phuntumart V."/>
            <person name="Putnam N.H."/>
            <person name="Rash S."/>
            <person name="Rose J.K."/>
            <person name="Sakihama Y."/>
            <person name="Salamov A.A."/>
            <person name="Savidor A."/>
            <person name="Scheuring C.F."/>
            <person name="Smith B.M."/>
            <person name="Sobral B.W."/>
            <person name="Terry A."/>
            <person name="Torto-Alalibo T.A."/>
            <person name="Win J."/>
            <person name="Xu Z."/>
            <person name="Zhang H."/>
            <person name="Grigoriev I.V."/>
            <person name="Rokhsar D.S."/>
            <person name="Boore J.L."/>
        </authorList>
    </citation>
    <scope>NUCLEOTIDE SEQUENCE [LARGE SCALE GENOMIC DNA]</scope>
    <source>
        <strain evidence="3 4">P6497</strain>
    </source>
</reference>
<dbReference type="GeneID" id="20656335"/>
<name>G4Z469_PHYSP</name>
<accession>G4Z469</accession>
<dbReference type="SMR" id="G4Z469"/>
<organism evidence="3 4">
    <name type="scientific">Phytophthora sojae (strain P6497)</name>
    <name type="common">Soybean stem and root rot agent</name>
    <name type="synonym">Phytophthora megasperma f. sp. glycines</name>
    <dbReference type="NCBI Taxonomy" id="1094619"/>
    <lineage>
        <taxon>Eukaryota</taxon>
        <taxon>Sar</taxon>
        <taxon>Stramenopiles</taxon>
        <taxon>Oomycota</taxon>
        <taxon>Peronosporomycetes</taxon>
        <taxon>Peronosporales</taxon>
        <taxon>Peronosporaceae</taxon>
        <taxon>Phytophthora</taxon>
    </lineage>
</organism>
<dbReference type="GO" id="GO:0005634">
    <property type="term" value="C:nucleus"/>
    <property type="evidence" value="ECO:0007669"/>
    <property type="project" value="TreeGrafter"/>
</dbReference>
<sequence length="216" mass="24232">ADDIASKFESVAAKYPEGLSKTALQQIVKVEEQRMVDLKAGKATGDVLRRDVKLFPGMQRAPVSTSHVGRGAQRYEDGNRLLDFVNPHPSRPAKQGGGDVLLISSSKPQKRDWLLPKGGWDHGEKARVAARLYLLVVAVLQVAGIKPKMLPKTEFKNKDGEGHVYYPFKMTAKTVYDQWPESMRYRIWVSYDDAIKLLANRKEMVDIVNAARAVRN</sequence>
<dbReference type="GO" id="GO:0016787">
    <property type="term" value="F:hydrolase activity"/>
    <property type="evidence" value="ECO:0007669"/>
    <property type="project" value="UniProtKB-KW"/>
</dbReference>
<proteinExistence type="predicted"/>
<keyword evidence="4" id="KW-1185">Reference proteome</keyword>
<evidence type="ECO:0000313" key="3">
    <source>
        <dbReference type="EMBL" id="EGZ22263.1"/>
    </source>
</evidence>
<dbReference type="GO" id="GO:0046872">
    <property type="term" value="F:metal ion binding"/>
    <property type="evidence" value="ECO:0007669"/>
    <property type="project" value="UniProtKB-KW"/>
</dbReference>
<dbReference type="PANTHER" id="PTHR12629">
    <property type="entry name" value="DIPHOSPHOINOSITOL POLYPHOSPHATE PHOSPHOHYDROLASE"/>
    <property type="match status" value="1"/>
</dbReference>
<keyword evidence="2" id="KW-0378">Hydrolase</keyword>
<dbReference type="STRING" id="1094619.G4Z469"/>
<dbReference type="InParanoid" id="G4Z469"/>
<evidence type="ECO:0000256" key="2">
    <source>
        <dbReference type="ARBA" id="ARBA00022801"/>
    </source>
</evidence>
<feature type="non-terminal residue" evidence="3">
    <location>
        <position position="1"/>
    </location>
</feature>
<keyword evidence="1" id="KW-0479">Metal-binding</keyword>
<dbReference type="Gene3D" id="3.90.79.10">
    <property type="entry name" value="Nucleoside Triphosphate Pyrophosphohydrolase"/>
    <property type="match status" value="1"/>
</dbReference>
<protein>
    <submittedName>
        <fullName evidence="3">Uncharacterized protein</fullName>
    </submittedName>
</protein>